<name>A0ABD3MWG9_9STRA</name>
<sequence>MDENELPLSSIGVNGGEGKYSPRKLGSMTLVDGSFEALMKERSKERKEKEEKSLAQIKIQLQAAERALTTETQRRVQSTHAIRLACTQKIQEMESHFERILDERSLRMEERLATVQGKMEELTLRFEEEKDRVPKEMEARGKELVEMMESFKAELAQERTDRLSREGRILKQMDDHAKYITGAIEAESVLREDVSKELMERIAENEKYRARSEHELQMRVQSEMAELREMIEKEKQERAASDRQLTQRVDHFTQDVERSLYLLTD</sequence>
<evidence type="ECO:0000256" key="4">
    <source>
        <dbReference type="ARBA" id="ARBA00022701"/>
    </source>
</evidence>
<organism evidence="9 10">
    <name type="scientific">Cyclotella atomus</name>
    <dbReference type="NCBI Taxonomy" id="382360"/>
    <lineage>
        <taxon>Eukaryota</taxon>
        <taxon>Sar</taxon>
        <taxon>Stramenopiles</taxon>
        <taxon>Ochrophyta</taxon>
        <taxon>Bacillariophyta</taxon>
        <taxon>Coscinodiscophyceae</taxon>
        <taxon>Thalassiosirophycidae</taxon>
        <taxon>Stephanodiscales</taxon>
        <taxon>Stephanodiscaceae</taxon>
        <taxon>Cyclotella</taxon>
    </lineage>
</organism>
<feature type="region of interest" description="Disordered" evidence="8">
    <location>
        <begin position="1"/>
        <end position="25"/>
    </location>
</feature>
<evidence type="ECO:0000256" key="3">
    <source>
        <dbReference type="ARBA" id="ARBA00022490"/>
    </source>
</evidence>
<dbReference type="Proteomes" id="UP001530400">
    <property type="component" value="Unassembled WGS sequence"/>
</dbReference>
<evidence type="ECO:0000256" key="6">
    <source>
        <dbReference type="ARBA" id="ARBA00023212"/>
    </source>
</evidence>
<keyword evidence="4" id="KW-0493">Microtubule</keyword>
<evidence type="ECO:0000256" key="2">
    <source>
        <dbReference type="ARBA" id="ARBA00005678"/>
    </source>
</evidence>
<dbReference type="GO" id="GO:0005874">
    <property type="term" value="C:microtubule"/>
    <property type="evidence" value="ECO:0007669"/>
    <property type="project" value="UniProtKB-KW"/>
</dbReference>
<dbReference type="Pfam" id="PF06705">
    <property type="entry name" value="SF-assemblin"/>
    <property type="match status" value="1"/>
</dbReference>
<keyword evidence="6" id="KW-0206">Cytoskeleton</keyword>
<feature type="coiled-coil region" evidence="7">
    <location>
        <begin position="40"/>
        <end position="74"/>
    </location>
</feature>
<dbReference type="PANTHER" id="PTHR40412:SF1">
    <property type="entry name" value="SF-ASSEMBLIN"/>
    <property type="match status" value="1"/>
</dbReference>
<comment type="caution">
    <text evidence="9">The sequence shown here is derived from an EMBL/GenBank/DDBJ whole genome shotgun (WGS) entry which is preliminary data.</text>
</comment>
<evidence type="ECO:0000256" key="8">
    <source>
        <dbReference type="SAM" id="MobiDB-lite"/>
    </source>
</evidence>
<evidence type="ECO:0000256" key="7">
    <source>
        <dbReference type="SAM" id="Coils"/>
    </source>
</evidence>
<keyword evidence="5 7" id="KW-0175">Coiled coil</keyword>
<comment type="subcellular location">
    <subcellularLocation>
        <location evidence="1">Cytoplasm</location>
        <location evidence="1">Cytoskeleton</location>
    </subcellularLocation>
</comment>
<evidence type="ECO:0000256" key="1">
    <source>
        <dbReference type="ARBA" id="ARBA00004245"/>
    </source>
</evidence>
<feature type="coiled-coil region" evidence="7">
    <location>
        <begin position="217"/>
        <end position="244"/>
    </location>
</feature>
<reference evidence="9 10" key="1">
    <citation type="submission" date="2024-10" db="EMBL/GenBank/DDBJ databases">
        <title>Updated reference genomes for cyclostephanoid diatoms.</title>
        <authorList>
            <person name="Roberts W.R."/>
            <person name="Alverson A.J."/>
        </authorList>
    </citation>
    <scope>NUCLEOTIDE SEQUENCE [LARGE SCALE GENOMIC DNA]</scope>
    <source>
        <strain evidence="9 10">AJA010-31</strain>
    </source>
</reference>
<proteinExistence type="inferred from homology"/>
<evidence type="ECO:0000313" key="9">
    <source>
        <dbReference type="EMBL" id="KAL3768273.1"/>
    </source>
</evidence>
<evidence type="ECO:0000256" key="5">
    <source>
        <dbReference type="ARBA" id="ARBA00023054"/>
    </source>
</evidence>
<dbReference type="AlphaFoldDB" id="A0ABD3MWG9"/>
<accession>A0ABD3MWG9</accession>
<dbReference type="EMBL" id="JALLPJ020001350">
    <property type="protein sequence ID" value="KAL3768273.1"/>
    <property type="molecule type" value="Genomic_DNA"/>
</dbReference>
<dbReference type="InterPro" id="IPR008374">
    <property type="entry name" value="SF_assemblin/giardin_b"/>
</dbReference>
<protein>
    <recommendedName>
        <fullName evidence="11">Coiled-coil domain-containing protein 153</fullName>
    </recommendedName>
</protein>
<evidence type="ECO:0000313" key="10">
    <source>
        <dbReference type="Proteomes" id="UP001530400"/>
    </source>
</evidence>
<comment type="similarity">
    <text evidence="2">Belongs to the SF-assemblin family.</text>
</comment>
<gene>
    <name evidence="9" type="ORF">ACHAWO_012383</name>
</gene>
<keyword evidence="10" id="KW-1185">Reference proteome</keyword>
<keyword evidence="3" id="KW-0963">Cytoplasm</keyword>
<dbReference type="PANTHER" id="PTHR40412">
    <property type="entry name" value="SF-ASSEMBLIN"/>
    <property type="match status" value="1"/>
</dbReference>
<evidence type="ECO:0008006" key="11">
    <source>
        <dbReference type="Google" id="ProtNLM"/>
    </source>
</evidence>